<protein>
    <submittedName>
        <fullName evidence="1">Uncharacterized protein</fullName>
    </submittedName>
</protein>
<reference evidence="1" key="1">
    <citation type="submission" date="2021-01" db="EMBL/GenBank/DDBJ databases">
        <authorList>
            <person name="Kaushik A."/>
        </authorList>
    </citation>
    <scope>NUCLEOTIDE SEQUENCE</scope>
    <source>
        <strain evidence="1">AG5</strain>
    </source>
</reference>
<gene>
    <name evidence="1" type="ORF">RDB_LOCUS118617</name>
</gene>
<organism evidence="1 2">
    <name type="scientific">Rhizoctonia solani</name>
    <dbReference type="NCBI Taxonomy" id="456999"/>
    <lineage>
        <taxon>Eukaryota</taxon>
        <taxon>Fungi</taxon>
        <taxon>Dikarya</taxon>
        <taxon>Basidiomycota</taxon>
        <taxon>Agaricomycotina</taxon>
        <taxon>Agaricomycetes</taxon>
        <taxon>Cantharellales</taxon>
        <taxon>Ceratobasidiaceae</taxon>
        <taxon>Rhizoctonia</taxon>
    </lineage>
</organism>
<proteinExistence type="predicted"/>
<dbReference type="AlphaFoldDB" id="A0A8H3E5Z1"/>
<sequence length="214" mass="24296">MCRAIMWSSLIISGQPAIDRDPRLKAAEVLARHLHNGTRPGDSNARSGKDTYTPARKISVHCVAIEGWIEIKNMSVWNDELKARFPPGTEHIICGTFHDKNYRSCSSAFDLTGNLVSRELYITQDTYWAMWIYSTRHVAYFTDDDIPQWDKLGPAWTQTLSSHPSGVHDINSSSVRPAGMHNHSLRMYKDLPWRGESFSMFVWKSSHGGDNLDS</sequence>
<accession>A0A8H3E5Z1</accession>
<name>A0A8H3E5Z1_9AGAM</name>
<evidence type="ECO:0000313" key="1">
    <source>
        <dbReference type="EMBL" id="CAE7182749.1"/>
    </source>
</evidence>
<evidence type="ECO:0000313" key="2">
    <source>
        <dbReference type="Proteomes" id="UP000663827"/>
    </source>
</evidence>
<comment type="caution">
    <text evidence="1">The sequence shown here is derived from an EMBL/GenBank/DDBJ whole genome shotgun (WGS) entry which is preliminary data.</text>
</comment>
<dbReference type="EMBL" id="CAJNJQ010002689">
    <property type="protein sequence ID" value="CAE7182749.1"/>
    <property type="molecule type" value="Genomic_DNA"/>
</dbReference>
<dbReference type="Proteomes" id="UP000663827">
    <property type="component" value="Unassembled WGS sequence"/>
</dbReference>